<dbReference type="InParanoid" id="B9TME0"/>
<reference evidence="3" key="1">
    <citation type="journal article" date="2010" name="Nat. Biotechnol.">
        <title>Draft genome sequence of the oilseed species Ricinus communis.</title>
        <authorList>
            <person name="Chan A.P."/>
            <person name="Crabtree J."/>
            <person name="Zhao Q."/>
            <person name="Lorenzi H."/>
            <person name="Orvis J."/>
            <person name="Puiu D."/>
            <person name="Melake-Berhan A."/>
            <person name="Jones K.M."/>
            <person name="Redman J."/>
            <person name="Chen G."/>
            <person name="Cahoon E.B."/>
            <person name="Gedil M."/>
            <person name="Stanke M."/>
            <person name="Haas B.J."/>
            <person name="Wortman J.R."/>
            <person name="Fraser-Liggett C.M."/>
            <person name="Ravel J."/>
            <person name="Rabinowicz P.D."/>
        </authorList>
    </citation>
    <scope>NUCLEOTIDE SEQUENCE [LARGE SCALE GENOMIC DNA]</scope>
    <source>
        <strain evidence="3">cv. Hale</strain>
    </source>
</reference>
<dbReference type="EMBL" id="EQ988783">
    <property type="protein sequence ID" value="EEF22975.1"/>
    <property type="molecule type" value="Genomic_DNA"/>
</dbReference>
<proteinExistence type="predicted"/>
<dbReference type="AlphaFoldDB" id="B9TME0"/>
<sequence length="146" mass="15478">MSLELTPNEIVGYRFAVDWYNVDVVVVKKYGPNSKHAGQEYSQTLAHCKNVKSAAEWLFHHILRADGKEAQASQQALDGTAASTEALVRVVDSALQHVNAATGELQSRIDALGLTQKSLVKALGGQGVSAGEDEGGDETGEAKDAA</sequence>
<feature type="region of interest" description="Disordered" evidence="1">
    <location>
        <begin position="125"/>
        <end position="146"/>
    </location>
</feature>
<protein>
    <submittedName>
        <fullName evidence="2">Uncharacterized protein</fullName>
    </submittedName>
</protein>
<name>B9TME0_RICCO</name>
<evidence type="ECO:0000313" key="2">
    <source>
        <dbReference type="EMBL" id="EEF22975.1"/>
    </source>
</evidence>
<keyword evidence="3" id="KW-1185">Reference proteome</keyword>
<evidence type="ECO:0000313" key="3">
    <source>
        <dbReference type="Proteomes" id="UP000008311"/>
    </source>
</evidence>
<evidence type="ECO:0000256" key="1">
    <source>
        <dbReference type="SAM" id="MobiDB-lite"/>
    </source>
</evidence>
<accession>B9TME0</accession>
<dbReference type="Proteomes" id="UP000008311">
    <property type="component" value="Unassembled WGS sequence"/>
</dbReference>
<organism evidence="2 3">
    <name type="scientific">Ricinus communis</name>
    <name type="common">Castor bean</name>
    <dbReference type="NCBI Taxonomy" id="3988"/>
    <lineage>
        <taxon>Eukaryota</taxon>
        <taxon>Viridiplantae</taxon>
        <taxon>Streptophyta</taxon>
        <taxon>Embryophyta</taxon>
        <taxon>Tracheophyta</taxon>
        <taxon>Spermatophyta</taxon>
        <taxon>Magnoliopsida</taxon>
        <taxon>eudicotyledons</taxon>
        <taxon>Gunneridae</taxon>
        <taxon>Pentapetalae</taxon>
        <taxon>rosids</taxon>
        <taxon>fabids</taxon>
        <taxon>Malpighiales</taxon>
        <taxon>Euphorbiaceae</taxon>
        <taxon>Acalyphoideae</taxon>
        <taxon>Acalypheae</taxon>
        <taxon>Ricinus</taxon>
    </lineage>
</organism>
<gene>
    <name evidence="2" type="ORF">RCOM_2093870</name>
</gene>